<evidence type="ECO:0000313" key="3">
    <source>
        <dbReference type="EMBL" id="OAS27757.1"/>
    </source>
</evidence>
<dbReference type="PROSITE" id="PS50887">
    <property type="entry name" value="GGDEF"/>
    <property type="match status" value="1"/>
</dbReference>
<organism evidence="3 4">
    <name type="scientific">Methylobacterium platani</name>
    <dbReference type="NCBI Taxonomy" id="427683"/>
    <lineage>
        <taxon>Bacteria</taxon>
        <taxon>Pseudomonadati</taxon>
        <taxon>Pseudomonadota</taxon>
        <taxon>Alphaproteobacteria</taxon>
        <taxon>Hyphomicrobiales</taxon>
        <taxon>Methylobacteriaceae</taxon>
        <taxon>Methylobacterium</taxon>
    </lineage>
</organism>
<dbReference type="Gene3D" id="3.20.20.450">
    <property type="entry name" value="EAL domain"/>
    <property type="match status" value="1"/>
</dbReference>
<dbReference type="OrthoDB" id="9814202at2"/>
<evidence type="ECO:0008006" key="5">
    <source>
        <dbReference type="Google" id="ProtNLM"/>
    </source>
</evidence>
<dbReference type="CDD" id="cd01948">
    <property type="entry name" value="EAL"/>
    <property type="match status" value="1"/>
</dbReference>
<gene>
    <name evidence="3" type="ORF">A5481_00040</name>
</gene>
<dbReference type="EMBL" id="LWHQ01000001">
    <property type="protein sequence ID" value="OAS27757.1"/>
    <property type="molecule type" value="Genomic_DNA"/>
</dbReference>
<dbReference type="Gene3D" id="3.30.450.20">
    <property type="entry name" value="PAS domain"/>
    <property type="match status" value="2"/>
</dbReference>
<dbReference type="InterPro" id="IPR001633">
    <property type="entry name" value="EAL_dom"/>
</dbReference>
<name>A0A179SJ04_9HYPH</name>
<dbReference type="PROSITE" id="PS50883">
    <property type="entry name" value="EAL"/>
    <property type="match status" value="1"/>
</dbReference>
<dbReference type="PANTHER" id="PTHR44757:SF2">
    <property type="entry name" value="BIOFILM ARCHITECTURE MAINTENANCE PROTEIN MBAA"/>
    <property type="match status" value="1"/>
</dbReference>
<dbReference type="InterPro" id="IPR029787">
    <property type="entry name" value="Nucleotide_cyclase"/>
</dbReference>
<dbReference type="InterPro" id="IPR052155">
    <property type="entry name" value="Biofilm_reg_signaling"/>
</dbReference>
<dbReference type="NCBIfam" id="TIGR00254">
    <property type="entry name" value="GGDEF"/>
    <property type="match status" value="1"/>
</dbReference>
<feature type="domain" description="GGDEF" evidence="2">
    <location>
        <begin position="359"/>
        <end position="492"/>
    </location>
</feature>
<dbReference type="CDD" id="cd12914">
    <property type="entry name" value="PDC1_DGC_like"/>
    <property type="match status" value="1"/>
</dbReference>
<dbReference type="Pfam" id="PF00563">
    <property type="entry name" value="EAL"/>
    <property type="match status" value="1"/>
</dbReference>
<accession>A0A179SJ04</accession>
<reference evidence="3 4" key="1">
    <citation type="submission" date="2016-04" db="EMBL/GenBank/DDBJ databases">
        <authorList>
            <person name="Evans L.H."/>
            <person name="Alamgir A."/>
            <person name="Owens N."/>
            <person name="Weber N.D."/>
            <person name="Virtaneva K."/>
            <person name="Barbian K."/>
            <person name="Babar A."/>
            <person name="Rosenke K."/>
        </authorList>
    </citation>
    <scope>NUCLEOTIDE SEQUENCE [LARGE SCALE GENOMIC DNA]</scope>
    <source>
        <strain evidence="3 4">PMB02</strain>
    </source>
</reference>
<evidence type="ECO:0000313" key="4">
    <source>
        <dbReference type="Proteomes" id="UP000078316"/>
    </source>
</evidence>
<dbReference type="CDD" id="cd12915">
    <property type="entry name" value="PDC2_DGC_like"/>
    <property type="match status" value="1"/>
</dbReference>
<feature type="domain" description="EAL" evidence="1">
    <location>
        <begin position="501"/>
        <end position="751"/>
    </location>
</feature>
<dbReference type="RefSeq" id="WP_048433469.1">
    <property type="nucleotide sequence ID" value="NZ_LWHQ01000001.1"/>
</dbReference>
<comment type="caution">
    <text evidence="3">The sequence shown here is derived from an EMBL/GenBank/DDBJ whole genome shotgun (WGS) entry which is preliminary data.</text>
</comment>
<sequence length="762" mass="83104">MALYLTQFPRFLAERRGPVLLGLIVVALLWAGVAVKHENDVQGALQDSERTTHNFAMVFEENVLRSIGEIDKSLLYMRRSIENRAGREDYGTIVNTTDLLSEIIVQVAIIGPDGVMRATNAGPQPPPATDLSDRDHFRVQVESPEDMLYISRPVIGRASGRVSVQFSRRFRGPDGRFGGVVVASLNPSHLTKFYDKIDLGTPAAISLIGSDGVVRSSGGVGGGFGVGADLGRTETYEKIRSGRSGTFTLEMPDGAETRLVTIRKVREHPLWVSVSVPEAEIYKDARAALRMDAVVAAILTLLVGVAVEKLLRIEAKRSEAEARVARLASQDPLTDLPNRRVFRASLEGMAEAARAAPGTPYAVMFLDLDRFKLVNDTLGHKVGDHLLQAVGDRLSAMLDPGHVLARLGGDEFALLVPHAGDRAALEALARRIAEAVLPPFEIGSHQIRSSVSIGIAVGPEDGATADDILIAADLALYAVKAGKRGTFRFYDRTMSEGLDERRQIEADLRRAIERDELELHYQPSVVLKTGEIAGFEALARWRHPERGNVPPSLFISIAEECGLIHAIGEWSLTEACRQAATWPERLKIAVNLSPVQFSGPDLVGMVRGVLQRTGLPAHRLELEITEQMLLDSGEGTLTILRQLKALGLHVAMDDFGTGYSSLNYLRSFPFDRIKVDRSFVTGLGSGAQNTAIVRAVIDIARVLGMRTTAEGIETADQHRVLALLGCDEVQGYLFSRPVPAEEARALIGRWRAEERRAETLAA</sequence>
<dbReference type="SMART" id="SM00267">
    <property type="entry name" value="GGDEF"/>
    <property type="match status" value="1"/>
</dbReference>
<dbReference type="AlphaFoldDB" id="A0A179SJ04"/>
<dbReference type="STRING" id="427683.A5481_00040"/>
<protein>
    <recommendedName>
        <fullName evidence="5">Diguanylate cyclase</fullName>
    </recommendedName>
</protein>
<dbReference type="SMART" id="SM00052">
    <property type="entry name" value="EAL"/>
    <property type="match status" value="1"/>
</dbReference>
<dbReference type="InterPro" id="IPR043128">
    <property type="entry name" value="Rev_trsase/Diguanyl_cyclase"/>
</dbReference>
<proteinExistence type="predicted"/>
<dbReference type="SUPFAM" id="SSF141868">
    <property type="entry name" value="EAL domain-like"/>
    <property type="match status" value="1"/>
</dbReference>
<dbReference type="Proteomes" id="UP000078316">
    <property type="component" value="Unassembled WGS sequence"/>
</dbReference>
<dbReference type="FunFam" id="3.20.20.450:FF:000001">
    <property type="entry name" value="Cyclic di-GMP phosphodiesterase yahA"/>
    <property type="match status" value="1"/>
</dbReference>
<dbReference type="Pfam" id="PF00990">
    <property type="entry name" value="GGDEF"/>
    <property type="match status" value="1"/>
</dbReference>
<dbReference type="SUPFAM" id="SSF55073">
    <property type="entry name" value="Nucleotide cyclase"/>
    <property type="match status" value="1"/>
</dbReference>
<dbReference type="InterPro" id="IPR000160">
    <property type="entry name" value="GGDEF_dom"/>
</dbReference>
<dbReference type="PANTHER" id="PTHR44757">
    <property type="entry name" value="DIGUANYLATE CYCLASE DGCP"/>
    <property type="match status" value="1"/>
</dbReference>
<evidence type="ECO:0000259" key="1">
    <source>
        <dbReference type="PROSITE" id="PS50883"/>
    </source>
</evidence>
<dbReference type="Gene3D" id="3.30.70.270">
    <property type="match status" value="1"/>
</dbReference>
<dbReference type="CDD" id="cd01949">
    <property type="entry name" value="GGDEF"/>
    <property type="match status" value="1"/>
</dbReference>
<dbReference type="InterPro" id="IPR035919">
    <property type="entry name" value="EAL_sf"/>
</dbReference>
<evidence type="ECO:0000259" key="2">
    <source>
        <dbReference type="PROSITE" id="PS50887"/>
    </source>
</evidence>